<dbReference type="Pfam" id="PF08713">
    <property type="entry name" value="DNA_alkylation"/>
    <property type="match status" value="1"/>
</dbReference>
<dbReference type="PANTHER" id="PTHR34070:SF1">
    <property type="entry name" value="DNA ALKYLATION REPAIR PROTEIN"/>
    <property type="match status" value="1"/>
</dbReference>
<dbReference type="Proteomes" id="UP001524473">
    <property type="component" value="Unassembled WGS sequence"/>
</dbReference>
<proteinExistence type="predicted"/>
<sequence>MSFSPEEYKELLAEFRRCADEAYKKFNESLIPGTETAYGVRLPKLREMAKDVIRRDAEGFLAVSRAGSYEEILLRGLVIAGMKTGISRRLELVSAFLPLIDNWAVCDSFCSTFRFPNEEEKQRMWEFLRPLFLDSREFFARFAAVMLLDHYVTKEYLPEGLSLLKGVRSEAYYVQMAVAWAVSVCYVKFPAETLPVLQERVLPPFTQNKSIQKIRESFRVGKADKEMLLQYKL</sequence>
<dbReference type="Gene3D" id="1.25.10.90">
    <property type="match status" value="1"/>
</dbReference>
<dbReference type="GeneID" id="90531700"/>
<dbReference type="EMBL" id="JANFZH010000004">
    <property type="protein sequence ID" value="MCQ4838777.1"/>
    <property type="molecule type" value="Genomic_DNA"/>
</dbReference>
<organism evidence="1 2">
    <name type="scientific">Neglectibacter timonensis</name>
    <dbReference type="NCBI Taxonomy" id="1776382"/>
    <lineage>
        <taxon>Bacteria</taxon>
        <taxon>Bacillati</taxon>
        <taxon>Bacillota</taxon>
        <taxon>Clostridia</taxon>
        <taxon>Eubacteriales</taxon>
        <taxon>Oscillospiraceae</taxon>
        <taxon>Neglectibacter</taxon>
    </lineage>
</organism>
<dbReference type="SUPFAM" id="SSF48371">
    <property type="entry name" value="ARM repeat"/>
    <property type="match status" value="1"/>
</dbReference>
<dbReference type="RefSeq" id="WP_066861912.1">
    <property type="nucleotide sequence ID" value="NZ_CABKVV010000012.1"/>
</dbReference>
<protein>
    <submittedName>
        <fullName evidence="1">DNA alkylation repair protein</fullName>
    </submittedName>
</protein>
<dbReference type="CDD" id="cd06561">
    <property type="entry name" value="AlkD_like"/>
    <property type="match status" value="1"/>
</dbReference>
<comment type="caution">
    <text evidence="1">The sequence shown here is derived from an EMBL/GenBank/DDBJ whole genome shotgun (WGS) entry which is preliminary data.</text>
</comment>
<name>A0ABT1RVT0_9FIRM</name>
<reference evidence="1 2" key="1">
    <citation type="submission" date="2022-06" db="EMBL/GenBank/DDBJ databases">
        <title>Isolation of gut microbiota from human fecal samples.</title>
        <authorList>
            <person name="Pamer E.G."/>
            <person name="Barat B."/>
            <person name="Waligurski E."/>
            <person name="Medina S."/>
            <person name="Paddock L."/>
            <person name="Mostad J."/>
        </authorList>
    </citation>
    <scope>NUCLEOTIDE SEQUENCE [LARGE SCALE GENOMIC DNA]</scope>
    <source>
        <strain evidence="1 2">DFI.9.73</strain>
    </source>
</reference>
<gene>
    <name evidence="1" type="ORF">NE695_02480</name>
</gene>
<evidence type="ECO:0000313" key="2">
    <source>
        <dbReference type="Proteomes" id="UP001524473"/>
    </source>
</evidence>
<accession>A0ABT1RVT0</accession>
<keyword evidence="2" id="KW-1185">Reference proteome</keyword>
<dbReference type="InterPro" id="IPR016024">
    <property type="entry name" value="ARM-type_fold"/>
</dbReference>
<dbReference type="PANTHER" id="PTHR34070">
    <property type="entry name" value="ARMADILLO-TYPE FOLD"/>
    <property type="match status" value="1"/>
</dbReference>
<evidence type="ECO:0000313" key="1">
    <source>
        <dbReference type="EMBL" id="MCQ4838777.1"/>
    </source>
</evidence>
<dbReference type="InterPro" id="IPR014825">
    <property type="entry name" value="DNA_alkylation"/>
</dbReference>